<dbReference type="STRING" id="53254.SAMN05660750_03789"/>
<dbReference type="EMBL" id="FUYX01000011">
    <property type="protein sequence ID" value="SKC03638.1"/>
    <property type="molecule type" value="Genomic_DNA"/>
</dbReference>
<keyword evidence="3" id="KW-1003">Cell membrane</keyword>
<dbReference type="RefSeq" id="WP_055726459.1">
    <property type="nucleotide sequence ID" value="NZ_FUYX01000011.1"/>
</dbReference>
<evidence type="ECO:0000313" key="8">
    <source>
        <dbReference type="EMBL" id="KQK32514.1"/>
    </source>
</evidence>
<evidence type="ECO:0000256" key="1">
    <source>
        <dbReference type="ARBA" id="ARBA00004651"/>
    </source>
</evidence>
<name>A0A0Q3T4G2_9HYPH</name>
<dbReference type="InterPro" id="IPR052518">
    <property type="entry name" value="CHR_Transporter"/>
</dbReference>
<dbReference type="Proteomes" id="UP000051562">
    <property type="component" value="Unassembled WGS sequence"/>
</dbReference>
<evidence type="ECO:0000256" key="4">
    <source>
        <dbReference type="ARBA" id="ARBA00022692"/>
    </source>
</evidence>
<evidence type="ECO:0000313" key="9">
    <source>
        <dbReference type="EMBL" id="SKC03638.1"/>
    </source>
</evidence>
<dbReference type="Pfam" id="PF02417">
    <property type="entry name" value="Chromate_transp"/>
    <property type="match status" value="1"/>
</dbReference>
<feature type="transmembrane region" description="Helical" evidence="7">
    <location>
        <begin position="117"/>
        <end position="139"/>
    </location>
</feature>
<reference evidence="9 11" key="2">
    <citation type="submission" date="2017-02" db="EMBL/GenBank/DDBJ databases">
        <authorList>
            <person name="Peterson S.W."/>
        </authorList>
    </citation>
    <scope>NUCLEOTIDE SEQUENCE [LARGE SCALE GENOMIC DNA]</scope>
    <source>
        <strain evidence="9 11">DSM 9653</strain>
    </source>
</reference>
<reference evidence="8 10" key="1">
    <citation type="submission" date="2015-10" db="EMBL/GenBank/DDBJ databases">
        <title>Draft genome of Bosea thiooxidans.</title>
        <authorList>
            <person name="Wang X."/>
        </authorList>
    </citation>
    <scope>NUCLEOTIDE SEQUENCE [LARGE SCALE GENOMIC DNA]</scope>
    <source>
        <strain evidence="8 10">CGMCC 9174</strain>
    </source>
</reference>
<keyword evidence="6 7" id="KW-0472">Membrane</keyword>
<evidence type="ECO:0000256" key="3">
    <source>
        <dbReference type="ARBA" id="ARBA00022475"/>
    </source>
</evidence>
<sequence length="178" mass="18588">MPNLPLSILAVFLPLSLVTIGGGQSAIADMHRQIVDVHHWLSAAQFVDAFAIARLAPGPGSLLATLIGWQIAGFWGALAATVGIFGPTAFLIYGVAHIWSRYEGARLLRALEKGLRPVAAGMILAASYVLIQSLDGGWLARGTALVSTALLMLTPVNPLLLIASGAGCFVGLHMLALI</sequence>
<organism evidence="8 10">
    <name type="scientific">Bosea thiooxidans</name>
    <dbReference type="NCBI Taxonomy" id="53254"/>
    <lineage>
        <taxon>Bacteria</taxon>
        <taxon>Pseudomonadati</taxon>
        <taxon>Pseudomonadota</taxon>
        <taxon>Alphaproteobacteria</taxon>
        <taxon>Hyphomicrobiales</taxon>
        <taxon>Boseaceae</taxon>
        <taxon>Bosea</taxon>
    </lineage>
</organism>
<dbReference type="GO" id="GO:0005886">
    <property type="term" value="C:plasma membrane"/>
    <property type="evidence" value="ECO:0007669"/>
    <property type="project" value="UniProtKB-SubCell"/>
</dbReference>
<keyword evidence="10" id="KW-1185">Reference proteome</keyword>
<dbReference type="InterPro" id="IPR003370">
    <property type="entry name" value="Chromate_transpt"/>
</dbReference>
<keyword evidence="5 7" id="KW-1133">Transmembrane helix</keyword>
<evidence type="ECO:0000313" key="11">
    <source>
        <dbReference type="Proteomes" id="UP000190130"/>
    </source>
</evidence>
<evidence type="ECO:0000256" key="2">
    <source>
        <dbReference type="ARBA" id="ARBA00005262"/>
    </source>
</evidence>
<dbReference type="Proteomes" id="UP000190130">
    <property type="component" value="Unassembled WGS sequence"/>
</dbReference>
<evidence type="ECO:0000313" key="10">
    <source>
        <dbReference type="Proteomes" id="UP000051562"/>
    </source>
</evidence>
<dbReference type="PANTHER" id="PTHR43663">
    <property type="entry name" value="CHROMATE TRANSPORT PROTEIN-RELATED"/>
    <property type="match status" value="1"/>
</dbReference>
<comment type="subcellular location">
    <subcellularLocation>
        <location evidence="1">Cell membrane</location>
        <topology evidence="1">Multi-pass membrane protein</topology>
    </subcellularLocation>
</comment>
<evidence type="ECO:0000256" key="7">
    <source>
        <dbReference type="SAM" id="Phobius"/>
    </source>
</evidence>
<proteinExistence type="inferred from homology"/>
<keyword evidence="4 7" id="KW-0812">Transmembrane</keyword>
<dbReference type="OrthoDB" id="556585at2"/>
<evidence type="ECO:0000256" key="5">
    <source>
        <dbReference type="ARBA" id="ARBA00022989"/>
    </source>
</evidence>
<evidence type="ECO:0000256" key="6">
    <source>
        <dbReference type="ARBA" id="ARBA00023136"/>
    </source>
</evidence>
<comment type="similarity">
    <text evidence="2">Belongs to the chromate ion transporter (CHR) (TC 2.A.51) family.</text>
</comment>
<dbReference type="PANTHER" id="PTHR43663:SF1">
    <property type="entry name" value="CHROMATE TRANSPORTER"/>
    <property type="match status" value="1"/>
</dbReference>
<feature type="transmembrane region" description="Helical" evidence="7">
    <location>
        <begin position="72"/>
        <end position="96"/>
    </location>
</feature>
<feature type="transmembrane region" description="Helical" evidence="7">
    <location>
        <begin position="159"/>
        <end position="177"/>
    </location>
</feature>
<dbReference type="GO" id="GO:0015109">
    <property type="term" value="F:chromate transmembrane transporter activity"/>
    <property type="evidence" value="ECO:0007669"/>
    <property type="project" value="InterPro"/>
</dbReference>
<dbReference type="EMBL" id="LMAR01000001">
    <property type="protein sequence ID" value="KQK32514.1"/>
    <property type="molecule type" value="Genomic_DNA"/>
</dbReference>
<dbReference type="AlphaFoldDB" id="A0A0Q3T4G2"/>
<gene>
    <name evidence="8" type="ORF">ARD30_01685</name>
    <name evidence="9" type="ORF">SAMN05660750_03789</name>
</gene>
<protein>
    <submittedName>
        <fullName evidence="8">Chromate transporter</fullName>
    </submittedName>
</protein>
<accession>A0A0Q3T4G2</accession>